<evidence type="ECO:0000256" key="1">
    <source>
        <dbReference type="SAM" id="MobiDB-lite"/>
    </source>
</evidence>
<keyword evidence="3" id="KW-0378">Hydrolase</keyword>
<protein>
    <submittedName>
        <fullName evidence="3">Serine hydrolase domain-containing protein</fullName>
        <ecNumber evidence="3">3.-.-.-</ecNumber>
    </submittedName>
</protein>
<dbReference type="PANTHER" id="PTHR43283">
    <property type="entry name" value="BETA-LACTAMASE-RELATED"/>
    <property type="match status" value="1"/>
</dbReference>
<dbReference type="Gene3D" id="3.40.710.10">
    <property type="entry name" value="DD-peptidase/beta-lactamase superfamily"/>
    <property type="match status" value="1"/>
</dbReference>
<dbReference type="EMBL" id="JBHTMM010000036">
    <property type="protein sequence ID" value="MFD1309322.1"/>
    <property type="molecule type" value="Genomic_DNA"/>
</dbReference>
<evidence type="ECO:0000313" key="4">
    <source>
        <dbReference type="Proteomes" id="UP001597058"/>
    </source>
</evidence>
<sequence>MSARPLPVSTPAAQGVDAAGVHAFLDGVEAAPDIEPHSLMLLRHGHVVASGWWAPYAPDRLHLLYSLSKSFTSTAAGFAVAEGLVRLDDPVISYFPEFEAEITDPRSRAMLVRHVASMASGHLGETFEAAARLDREEIVRGFLLVPPDREPGTVFAYNQPATYTLASIVQRVTGRSLTEYLRPRLLDPLGIGETAWLQRPPGRDLGFSGLHAATDAVARLGQFYLQDGVWDGERLLPSWWIKEATREQIPTADGTPAGARSDWQRGYGFQFWMGRHGYRGDGAFGQFCVVLPEQDVVIATTAATEDMQGLLDLMWRHLLPAFGSAPLPGTEDEGLRRRLAGLALPPVEASPEPPAAGDAWAGAVFAPRDGVCAEQRTLTGVEVVAPADGDGWRVSLTEGDERHELRLAPAEWTVEDGPIPMAVSGGWTDPDTLRFDVVFLETPHRLTVSCALPDGTFGVRWHTTPLHRGPLRSLRAPGREREQARQR</sequence>
<feature type="domain" description="Beta-lactamase-related" evidence="2">
    <location>
        <begin position="38"/>
        <end position="305"/>
    </location>
</feature>
<dbReference type="RefSeq" id="WP_381232694.1">
    <property type="nucleotide sequence ID" value="NZ_JBHSKH010000003.1"/>
</dbReference>
<dbReference type="EC" id="3.-.-.-" evidence="3"/>
<name>A0ABW3XJ56_9ACTN</name>
<gene>
    <name evidence="3" type="ORF">ACFQ5X_26130</name>
</gene>
<dbReference type="InterPro" id="IPR001466">
    <property type="entry name" value="Beta-lactam-related"/>
</dbReference>
<accession>A0ABW3XJ56</accession>
<proteinExistence type="predicted"/>
<dbReference type="InterPro" id="IPR050789">
    <property type="entry name" value="Diverse_Enzym_Activities"/>
</dbReference>
<dbReference type="PANTHER" id="PTHR43283:SF7">
    <property type="entry name" value="BETA-LACTAMASE-RELATED DOMAIN-CONTAINING PROTEIN"/>
    <property type="match status" value="1"/>
</dbReference>
<reference evidence="4" key="1">
    <citation type="journal article" date="2019" name="Int. J. Syst. Evol. Microbiol.">
        <title>The Global Catalogue of Microorganisms (GCM) 10K type strain sequencing project: providing services to taxonomists for standard genome sequencing and annotation.</title>
        <authorList>
            <consortium name="The Broad Institute Genomics Platform"/>
            <consortium name="The Broad Institute Genome Sequencing Center for Infectious Disease"/>
            <person name="Wu L."/>
            <person name="Ma J."/>
        </authorList>
    </citation>
    <scope>NUCLEOTIDE SEQUENCE [LARGE SCALE GENOMIC DNA]</scope>
    <source>
        <strain evidence="4">CGMCC 4.7020</strain>
    </source>
</reference>
<dbReference type="GO" id="GO:0016787">
    <property type="term" value="F:hydrolase activity"/>
    <property type="evidence" value="ECO:0007669"/>
    <property type="project" value="UniProtKB-KW"/>
</dbReference>
<feature type="region of interest" description="Disordered" evidence="1">
    <location>
        <begin position="468"/>
        <end position="487"/>
    </location>
</feature>
<dbReference type="SUPFAM" id="SSF56601">
    <property type="entry name" value="beta-lactamase/transpeptidase-like"/>
    <property type="match status" value="1"/>
</dbReference>
<dbReference type="Proteomes" id="UP001597058">
    <property type="component" value="Unassembled WGS sequence"/>
</dbReference>
<feature type="compositionally biased region" description="Basic and acidic residues" evidence="1">
    <location>
        <begin position="477"/>
        <end position="487"/>
    </location>
</feature>
<dbReference type="Pfam" id="PF00144">
    <property type="entry name" value="Beta-lactamase"/>
    <property type="match status" value="1"/>
</dbReference>
<dbReference type="InterPro" id="IPR012338">
    <property type="entry name" value="Beta-lactam/transpept-like"/>
</dbReference>
<evidence type="ECO:0000313" key="3">
    <source>
        <dbReference type="EMBL" id="MFD1309322.1"/>
    </source>
</evidence>
<organism evidence="3 4">
    <name type="scientific">Streptomyces kaempferi</name>
    <dbReference type="NCBI Taxonomy" id="333725"/>
    <lineage>
        <taxon>Bacteria</taxon>
        <taxon>Bacillati</taxon>
        <taxon>Actinomycetota</taxon>
        <taxon>Actinomycetes</taxon>
        <taxon>Kitasatosporales</taxon>
        <taxon>Streptomycetaceae</taxon>
        <taxon>Streptomyces</taxon>
    </lineage>
</organism>
<comment type="caution">
    <text evidence="3">The sequence shown here is derived from an EMBL/GenBank/DDBJ whole genome shotgun (WGS) entry which is preliminary data.</text>
</comment>
<keyword evidence="4" id="KW-1185">Reference proteome</keyword>
<evidence type="ECO:0000259" key="2">
    <source>
        <dbReference type="Pfam" id="PF00144"/>
    </source>
</evidence>